<evidence type="ECO:0000256" key="4">
    <source>
        <dbReference type="ARBA" id="ARBA00022801"/>
    </source>
</evidence>
<organism evidence="6 7">
    <name type="scientific">Laspinema palackyanum D2a</name>
    <dbReference type="NCBI Taxonomy" id="2953684"/>
    <lineage>
        <taxon>Bacteria</taxon>
        <taxon>Bacillati</taxon>
        <taxon>Cyanobacteriota</taxon>
        <taxon>Cyanophyceae</taxon>
        <taxon>Oscillatoriophycideae</taxon>
        <taxon>Oscillatoriales</taxon>
        <taxon>Laspinemataceae</taxon>
        <taxon>Laspinema</taxon>
        <taxon>Laspinema palackyanum</taxon>
    </lineage>
</organism>
<comment type="caution">
    <text evidence="6">The sequence shown here is derived from an EMBL/GenBank/DDBJ whole genome shotgun (WGS) entry which is preliminary data.</text>
</comment>
<dbReference type="InterPro" id="IPR012337">
    <property type="entry name" value="RNaseH-like_sf"/>
</dbReference>
<evidence type="ECO:0000313" key="6">
    <source>
        <dbReference type="EMBL" id="MCT7970179.1"/>
    </source>
</evidence>
<evidence type="ECO:0000256" key="2">
    <source>
        <dbReference type="ARBA" id="ARBA00022517"/>
    </source>
</evidence>
<dbReference type="EMBL" id="JAMXFF010000079">
    <property type="protein sequence ID" value="MCT7970179.1"/>
    <property type="molecule type" value="Genomic_DNA"/>
</dbReference>
<dbReference type="RefSeq" id="WP_368009614.1">
    <property type="nucleotide sequence ID" value="NZ_JAMXFF010000079.1"/>
</dbReference>
<protein>
    <submittedName>
        <fullName evidence="6">Pre-16S rRNA-processing nuclease YqgF</fullName>
    </submittedName>
</protein>
<dbReference type="InterPro" id="IPR006641">
    <property type="entry name" value="YqgF/RNaseH-like_dom"/>
</dbReference>
<reference evidence="6 7" key="1">
    <citation type="journal article" date="2022" name="Front. Microbiol.">
        <title>High genomic differentiation and limited gene flow indicate recent cryptic speciation within the genus Laspinema (cyanobacteria).</title>
        <authorList>
            <person name="Stanojkovic A."/>
            <person name="Skoupy S."/>
            <person name="Skaloud P."/>
            <person name="Dvorak P."/>
        </authorList>
    </citation>
    <scope>NUCLEOTIDE SEQUENCE [LARGE SCALE GENOMIC DNA]</scope>
    <source>
        <strain evidence="6 7">D2a</strain>
    </source>
</reference>
<proteinExistence type="predicted"/>
<dbReference type="Proteomes" id="UP001525890">
    <property type="component" value="Unassembled WGS sequence"/>
</dbReference>
<sequence length="141" mass="15931">MGNAQTDRVILGFDPGRLKCGIAVMNSRGKLLVHEVVPAEEAIAVIESFFQQFGVDLLVIGDRTTSKKWQEHIAESLSIQLPIVQVDERYSTLEARDRYWEMYPPRGLTKLIPQGMRQPPRAIDDIVAILLIERYLATLPS</sequence>
<dbReference type="InterPro" id="IPR037027">
    <property type="entry name" value="YqgF/RNaseH-like_dom_sf"/>
</dbReference>
<dbReference type="SMART" id="SM00732">
    <property type="entry name" value="YqgFc"/>
    <property type="match status" value="1"/>
</dbReference>
<keyword evidence="2" id="KW-0690">Ribosome biogenesis</keyword>
<name>A0ABT2MZI5_9CYAN</name>
<dbReference type="SUPFAM" id="SSF53098">
    <property type="entry name" value="Ribonuclease H-like"/>
    <property type="match status" value="1"/>
</dbReference>
<accession>A0ABT2MZI5</accession>
<dbReference type="InterPro" id="IPR005227">
    <property type="entry name" value="YqgF"/>
</dbReference>
<evidence type="ECO:0000313" key="7">
    <source>
        <dbReference type="Proteomes" id="UP001525890"/>
    </source>
</evidence>
<evidence type="ECO:0000259" key="5">
    <source>
        <dbReference type="SMART" id="SM00732"/>
    </source>
</evidence>
<evidence type="ECO:0000256" key="1">
    <source>
        <dbReference type="ARBA" id="ARBA00022490"/>
    </source>
</evidence>
<feature type="domain" description="YqgF/RNase H-like" evidence="5">
    <location>
        <begin position="8"/>
        <end position="95"/>
    </location>
</feature>
<keyword evidence="7" id="KW-1185">Reference proteome</keyword>
<gene>
    <name evidence="6" type="ORF">NG799_28080</name>
</gene>
<keyword evidence="3" id="KW-0540">Nuclease</keyword>
<keyword evidence="4" id="KW-0378">Hydrolase</keyword>
<evidence type="ECO:0000256" key="3">
    <source>
        <dbReference type="ARBA" id="ARBA00022722"/>
    </source>
</evidence>
<keyword evidence="1" id="KW-0963">Cytoplasm</keyword>
<dbReference type="Pfam" id="PF03652">
    <property type="entry name" value="RuvX"/>
    <property type="match status" value="1"/>
</dbReference>
<dbReference type="Gene3D" id="3.30.420.140">
    <property type="entry name" value="YqgF/RNase H-like domain"/>
    <property type="match status" value="1"/>
</dbReference>